<keyword evidence="2" id="KW-0472">Membrane</keyword>
<dbReference type="Gene3D" id="2.60.40.1120">
    <property type="entry name" value="Carboxypeptidase-like, regulatory domain"/>
    <property type="match status" value="1"/>
</dbReference>
<dbReference type="PROSITE" id="PS52016">
    <property type="entry name" value="TONB_DEPENDENT_REC_3"/>
    <property type="match status" value="1"/>
</dbReference>
<dbReference type="InterPro" id="IPR039426">
    <property type="entry name" value="TonB-dep_rcpt-like"/>
</dbReference>
<dbReference type="SUPFAM" id="SSF49464">
    <property type="entry name" value="Carboxypeptidase regulatory domain-like"/>
    <property type="match status" value="1"/>
</dbReference>
<dbReference type="OrthoDB" id="9768177at2"/>
<keyword evidence="6" id="KW-1185">Reference proteome</keyword>
<proteinExistence type="inferred from homology"/>
<dbReference type="GO" id="GO:0044718">
    <property type="term" value="P:siderophore transmembrane transport"/>
    <property type="evidence" value="ECO:0007669"/>
    <property type="project" value="TreeGrafter"/>
</dbReference>
<dbReference type="Gene3D" id="2.170.130.10">
    <property type="entry name" value="TonB-dependent receptor, plug domain"/>
    <property type="match status" value="1"/>
</dbReference>
<comment type="similarity">
    <text evidence="2">Belongs to the TonB-dependent receptor family.</text>
</comment>
<keyword evidence="2" id="KW-0998">Cell outer membrane</keyword>
<dbReference type="STRING" id="946677.SAMN05444484_103111"/>
<name>A0A1M7EWW7_9FLAO</name>
<evidence type="ECO:0000259" key="4">
    <source>
        <dbReference type="Pfam" id="PF07715"/>
    </source>
</evidence>
<dbReference type="InterPro" id="IPR023996">
    <property type="entry name" value="TonB-dep_OMP_SusC/RagA"/>
</dbReference>
<dbReference type="PANTHER" id="PTHR30069:SF29">
    <property type="entry name" value="HEMOGLOBIN AND HEMOGLOBIN-HAPTOGLOBIN-BINDING PROTEIN 1-RELATED"/>
    <property type="match status" value="1"/>
</dbReference>
<keyword evidence="2" id="KW-0812">Transmembrane</keyword>
<evidence type="ECO:0000313" key="5">
    <source>
        <dbReference type="EMBL" id="SHL96028.1"/>
    </source>
</evidence>
<keyword evidence="2" id="KW-0813">Transport</keyword>
<dbReference type="NCBIfam" id="TIGR04056">
    <property type="entry name" value="OMP_RagA_SusC"/>
    <property type="match status" value="1"/>
</dbReference>
<gene>
    <name evidence="5" type="ORF">SAMN05444484_103111</name>
</gene>
<feature type="domain" description="TonB-dependent receptor plug" evidence="4">
    <location>
        <begin position="122"/>
        <end position="240"/>
    </location>
</feature>
<keyword evidence="2" id="KW-1134">Transmembrane beta strand</keyword>
<dbReference type="PANTHER" id="PTHR30069">
    <property type="entry name" value="TONB-DEPENDENT OUTER MEMBRANE RECEPTOR"/>
    <property type="match status" value="1"/>
</dbReference>
<organism evidence="5 6">
    <name type="scientific">Flavobacterium chilense</name>
    <dbReference type="NCBI Taxonomy" id="946677"/>
    <lineage>
        <taxon>Bacteria</taxon>
        <taxon>Pseudomonadati</taxon>
        <taxon>Bacteroidota</taxon>
        <taxon>Flavobacteriia</taxon>
        <taxon>Flavobacteriales</taxon>
        <taxon>Flavobacteriaceae</taxon>
        <taxon>Flavobacterium</taxon>
    </lineage>
</organism>
<protein>
    <submittedName>
        <fullName evidence="5">TonB-linked outer membrane protein, SusC/RagA family</fullName>
    </submittedName>
</protein>
<dbReference type="Pfam" id="PF13715">
    <property type="entry name" value="CarbopepD_reg_2"/>
    <property type="match status" value="1"/>
</dbReference>
<feature type="chain" id="PRO_5009925631" evidence="3">
    <location>
        <begin position="24"/>
        <end position="1127"/>
    </location>
</feature>
<evidence type="ECO:0000256" key="3">
    <source>
        <dbReference type="SAM" id="SignalP"/>
    </source>
</evidence>
<dbReference type="NCBIfam" id="TIGR04057">
    <property type="entry name" value="SusC_RagA_signa"/>
    <property type="match status" value="1"/>
</dbReference>
<evidence type="ECO:0000256" key="2">
    <source>
        <dbReference type="PROSITE-ProRule" id="PRU01360"/>
    </source>
</evidence>
<dbReference type="GO" id="GO:0015344">
    <property type="term" value="F:siderophore uptake transmembrane transporter activity"/>
    <property type="evidence" value="ECO:0007669"/>
    <property type="project" value="TreeGrafter"/>
</dbReference>
<dbReference type="InterPro" id="IPR023997">
    <property type="entry name" value="TonB-dep_OMP_SusC/RagA_CS"/>
</dbReference>
<dbReference type="Pfam" id="PF07715">
    <property type="entry name" value="Plug"/>
    <property type="match status" value="1"/>
</dbReference>
<sequence>MKQTLLKRCSFLLFTLMTVMSYAQNSTTYTIVTITGTVTDNLGGQLPGVNVTEKSTKNTVTTDFNGQYTIKVKAGGTLVFSFIGMKKSEIALNGRTIINAKLVEDSNQLDNIVVVGYGTQKKKELTGAIATIKPDDLMDLPVTNLSDALKGLVPGLAVTGGSGRPGDAASIQIRQTFGFSKDGNSTIPLIVIDDMVQVDPATGKATLDAFNRLDPSEIESITVLKDASAAIYGSRASQGAVIVKTKRGKAGKAKFSYNSQFVVNDAVSHTKTMSAYEFGVFSNRFFTGQNPATVPANLFSAAELEEMKGLNYDWLKEAWKPAIQQKHSFNVNGGSEDITYFAGATYLTQDANLGYQKYDKWNYRTGINAKIAKNLDFSASISGTSAFIDKSFTKASANISDGSYGSAAGGEQADYGYLVHMPKFIPWQTVVDGKTYYMSPFPNTNKNFGSANANNNIAGWNYFANLNNGSHQTTDDSSFNVNASLNYKVAAIKGLSFKATFSRTKNSTYSEQIQLPYDLARITNYQLQDNKLASAAYPSAITKNPEVGGMIDYAIETNVRNSRVYYNSNFSKSTQADFFANYSRTFGDHQISGMFGIERSESEWESTRLAYTNTPKDYLGDWRTAGTVDTGNSTALKGNNATLSYFGTLNYNYKSKYLLQFLLRSDASTKFAPENYWGTFPSLQLGWVASKEEWFERALPGVNFFKLRYSIGKTGKDNLQPWKWYQFYDLTVNKGWQFGPNGGQLGSGLTPKVNPNRDAKWDSTLKQNLGLDLAFLKSRLEVNADFYYDITKDMLTDMGSATGVPISVGGAFAEQNYAHVDAWGSELNINWNDKVGKVSYSVGVNFSYADNKIKRYPDQGNLLPSNNTRREGYSEGFNPVWGFKTWKGTSTGDGILRTDEDIANYWNYLSTNAAAAGKTPSYLTIVDPTKILKGSLAYQDLAGTLNADGTLTGPDGQILAGNDYAKLAKSSRTYGFNTNLGFKYSNLSLKTQISTSWGGANFVDLVSQPTSSASNMWSREPFWNDMYGVDNLNGKYPNLATTGVLSPSDFWQISTFRCFIRNLTVAYEIPKQVFANTKVNNISLGITGNNLWDLYNPYPGHYRNMYDNSSVGYPTLRSWSFNFNISF</sequence>
<dbReference type="InterPro" id="IPR037066">
    <property type="entry name" value="Plug_dom_sf"/>
</dbReference>
<dbReference type="InterPro" id="IPR008969">
    <property type="entry name" value="CarboxyPept-like_regulatory"/>
</dbReference>
<evidence type="ECO:0000256" key="1">
    <source>
        <dbReference type="ARBA" id="ARBA00022729"/>
    </source>
</evidence>
<keyword evidence="1 3" id="KW-0732">Signal</keyword>
<dbReference type="SUPFAM" id="SSF56935">
    <property type="entry name" value="Porins"/>
    <property type="match status" value="1"/>
</dbReference>
<dbReference type="Proteomes" id="UP000184028">
    <property type="component" value="Unassembled WGS sequence"/>
</dbReference>
<dbReference type="EMBL" id="FRBT01000003">
    <property type="protein sequence ID" value="SHL96028.1"/>
    <property type="molecule type" value="Genomic_DNA"/>
</dbReference>
<accession>A0A1M7EWW7</accession>
<dbReference type="GO" id="GO:0009279">
    <property type="term" value="C:cell outer membrane"/>
    <property type="evidence" value="ECO:0007669"/>
    <property type="project" value="UniProtKB-SubCell"/>
</dbReference>
<dbReference type="RefSeq" id="WP_068842609.1">
    <property type="nucleotide sequence ID" value="NZ_FRBT01000003.1"/>
</dbReference>
<comment type="subcellular location">
    <subcellularLocation>
        <location evidence="2">Cell outer membrane</location>
        <topology evidence="2">Multi-pass membrane protein</topology>
    </subcellularLocation>
</comment>
<reference evidence="6" key="1">
    <citation type="submission" date="2016-11" db="EMBL/GenBank/DDBJ databases">
        <authorList>
            <person name="Varghese N."/>
            <person name="Submissions S."/>
        </authorList>
    </citation>
    <scope>NUCLEOTIDE SEQUENCE [LARGE SCALE GENOMIC DNA]</scope>
    <source>
        <strain evidence="6">DSM 24724</strain>
    </source>
</reference>
<dbReference type="InterPro" id="IPR012910">
    <property type="entry name" value="Plug_dom"/>
</dbReference>
<evidence type="ECO:0000313" key="6">
    <source>
        <dbReference type="Proteomes" id="UP000184028"/>
    </source>
</evidence>
<dbReference type="AlphaFoldDB" id="A0A1M7EWW7"/>
<feature type="signal peptide" evidence="3">
    <location>
        <begin position="1"/>
        <end position="23"/>
    </location>
</feature>